<dbReference type="GO" id="GO:0005987">
    <property type="term" value="P:sucrose catabolic process"/>
    <property type="evidence" value="ECO:0007669"/>
    <property type="project" value="TreeGrafter"/>
</dbReference>
<dbReference type="InterPro" id="IPR045857">
    <property type="entry name" value="O16G_dom_2"/>
</dbReference>
<evidence type="ECO:0000256" key="5">
    <source>
        <dbReference type="ARBA" id="ARBA00023295"/>
    </source>
</evidence>
<evidence type="ECO:0000256" key="1">
    <source>
        <dbReference type="ARBA" id="ARBA00001657"/>
    </source>
</evidence>
<keyword evidence="5" id="KW-0326">Glycosidase</keyword>
<proteinExistence type="inferred from homology"/>
<dbReference type="PANTHER" id="PTHR10357">
    <property type="entry name" value="ALPHA-AMYLASE FAMILY MEMBER"/>
    <property type="match status" value="1"/>
</dbReference>
<dbReference type="SUPFAM" id="SSF51445">
    <property type="entry name" value="(Trans)glycosidases"/>
    <property type="match status" value="1"/>
</dbReference>
<keyword evidence="4" id="KW-0378">Hydrolase</keyword>
<dbReference type="OrthoDB" id="1740265at2759"/>
<evidence type="ECO:0000259" key="9">
    <source>
        <dbReference type="SMART" id="SM00642"/>
    </source>
</evidence>
<dbReference type="GO" id="GO:0000025">
    <property type="term" value="P:maltose catabolic process"/>
    <property type="evidence" value="ECO:0007669"/>
    <property type="project" value="TreeGrafter"/>
</dbReference>
<dbReference type="InParanoid" id="A0A1V8SCR2"/>
<dbReference type="FunFam" id="3.90.400.10:FF:000003">
    <property type="entry name" value="Probable alpha-glucosidase (Maltase)"/>
    <property type="match status" value="1"/>
</dbReference>
<evidence type="ECO:0000256" key="6">
    <source>
        <dbReference type="ARBA" id="ARBA00026248"/>
    </source>
</evidence>
<dbReference type="Gene3D" id="3.20.20.80">
    <property type="entry name" value="Glycosidases"/>
    <property type="match status" value="1"/>
</dbReference>
<gene>
    <name evidence="10" type="ORF">B0A48_16916</name>
</gene>
<dbReference type="GO" id="GO:0004558">
    <property type="term" value="F:alpha-1,4-glucosidase activity"/>
    <property type="evidence" value="ECO:0007669"/>
    <property type="project" value="UniProtKB-EC"/>
</dbReference>
<reference evidence="11" key="1">
    <citation type="submission" date="2017-03" db="EMBL/GenBank/DDBJ databases">
        <title>Genomes of endolithic fungi from Antarctica.</title>
        <authorList>
            <person name="Coleine C."/>
            <person name="Masonjones S."/>
            <person name="Stajich J.E."/>
        </authorList>
    </citation>
    <scope>NUCLEOTIDE SEQUENCE [LARGE SCALE GENOMIC DNA]</scope>
    <source>
        <strain evidence="11">CCFEE 5527</strain>
    </source>
</reference>
<dbReference type="FunFam" id="3.20.20.80:FF:000087">
    <property type="entry name" value="Oligo-1,6-glucosidase IMA1"/>
    <property type="match status" value="1"/>
</dbReference>
<evidence type="ECO:0000256" key="7">
    <source>
        <dbReference type="ARBA" id="ARBA00041343"/>
    </source>
</evidence>
<evidence type="ECO:0000256" key="8">
    <source>
        <dbReference type="ARBA" id="ARBA00073730"/>
    </source>
</evidence>
<dbReference type="Proteomes" id="UP000192596">
    <property type="component" value="Unassembled WGS sequence"/>
</dbReference>
<dbReference type="SUPFAM" id="SSF51011">
    <property type="entry name" value="Glycosyl hydrolase domain"/>
    <property type="match status" value="1"/>
</dbReference>
<dbReference type="InterPro" id="IPR017853">
    <property type="entry name" value="GH"/>
</dbReference>
<dbReference type="GO" id="GO:0004574">
    <property type="term" value="F:oligo-1,6-glucosidase activity"/>
    <property type="evidence" value="ECO:0007669"/>
    <property type="project" value="TreeGrafter"/>
</dbReference>
<dbReference type="GO" id="GO:0004556">
    <property type="term" value="F:alpha-amylase activity"/>
    <property type="evidence" value="ECO:0007669"/>
    <property type="project" value="TreeGrafter"/>
</dbReference>
<name>A0A1V8SCR2_9PEZI</name>
<dbReference type="GO" id="GO:0033934">
    <property type="term" value="F:glucan 1,4-alpha-maltotriohydrolase activity"/>
    <property type="evidence" value="ECO:0007669"/>
    <property type="project" value="TreeGrafter"/>
</dbReference>
<dbReference type="Gene3D" id="3.90.400.10">
    <property type="entry name" value="Oligo-1,6-glucosidase, Domain 2"/>
    <property type="match status" value="1"/>
</dbReference>
<dbReference type="Gene3D" id="2.60.40.1180">
    <property type="entry name" value="Golgi alpha-mannosidase II"/>
    <property type="match status" value="1"/>
</dbReference>
<dbReference type="InterPro" id="IPR013780">
    <property type="entry name" value="Glyco_hydro_b"/>
</dbReference>
<dbReference type="SMART" id="SM00642">
    <property type="entry name" value="Aamy"/>
    <property type="match status" value="1"/>
</dbReference>
<comment type="catalytic activity">
    <reaction evidence="1">
        <text>Hydrolysis of terminal, non-reducing (1-&gt;4)-linked alpha-D-glucose residues with release of alpha-D-glucose.</text>
        <dbReference type="EC" id="3.2.1.20"/>
    </reaction>
</comment>
<comment type="similarity">
    <text evidence="2">Belongs to the glycosyl hydrolase 13 family.</text>
</comment>
<dbReference type="PANTHER" id="PTHR10357:SF179">
    <property type="entry name" value="NEUTRAL AND BASIC AMINO ACID TRANSPORT PROTEIN RBAT"/>
    <property type="match status" value="1"/>
</dbReference>
<dbReference type="EMBL" id="NAJO01000059">
    <property type="protein sequence ID" value="OQN96942.1"/>
    <property type="molecule type" value="Genomic_DNA"/>
</dbReference>
<protein>
    <recommendedName>
        <fullName evidence="8">Alpha-glucosidase</fullName>
        <ecNumber evidence="3">3.2.1.20</ecNumber>
    </recommendedName>
    <alternativeName>
        <fullName evidence="7">Maltase</fullName>
    </alternativeName>
</protein>
<evidence type="ECO:0000313" key="11">
    <source>
        <dbReference type="Proteomes" id="UP000192596"/>
    </source>
</evidence>
<dbReference type="EC" id="3.2.1.20" evidence="3"/>
<evidence type="ECO:0000313" key="10">
    <source>
        <dbReference type="EMBL" id="OQN96942.1"/>
    </source>
</evidence>
<comment type="caution">
    <text evidence="10">The sequence shown here is derived from an EMBL/GenBank/DDBJ whole genome shotgun (WGS) entry which is preliminary data.</text>
</comment>
<dbReference type="FunCoup" id="A0A1V8SCR2">
    <property type="interactions" value="1624"/>
</dbReference>
<dbReference type="Pfam" id="PF00128">
    <property type="entry name" value="Alpha-amylase"/>
    <property type="match status" value="1"/>
</dbReference>
<evidence type="ECO:0000256" key="3">
    <source>
        <dbReference type="ARBA" id="ARBA00012741"/>
    </source>
</evidence>
<organism evidence="10 11">
    <name type="scientific">Cryoendolithus antarcticus</name>
    <dbReference type="NCBI Taxonomy" id="1507870"/>
    <lineage>
        <taxon>Eukaryota</taxon>
        <taxon>Fungi</taxon>
        <taxon>Dikarya</taxon>
        <taxon>Ascomycota</taxon>
        <taxon>Pezizomycotina</taxon>
        <taxon>Dothideomycetes</taxon>
        <taxon>Dothideomycetidae</taxon>
        <taxon>Cladosporiales</taxon>
        <taxon>Cladosporiaceae</taxon>
        <taxon>Cryoendolithus</taxon>
    </lineage>
</organism>
<dbReference type="InterPro" id="IPR006047">
    <property type="entry name" value="GH13_cat_dom"/>
</dbReference>
<feature type="domain" description="Glycosyl hydrolase family 13 catalytic" evidence="9">
    <location>
        <begin position="16"/>
        <end position="438"/>
    </location>
</feature>
<dbReference type="AlphaFoldDB" id="A0A1V8SCR2"/>
<evidence type="ECO:0000256" key="2">
    <source>
        <dbReference type="ARBA" id="ARBA00008061"/>
    </source>
</evidence>
<keyword evidence="11" id="KW-1185">Reference proteome</keyword>
<sequence>MASTQTPWWKDATVYQIYPASFKDSNNDGIGDLGGIIQSLDYIQSLGVDAIWVCPMYASPQIDMGYDISDYEAVYPPYGTMEDMDTLISEVHRRDMRIILDLVINHTSDQHEWFKQSRSSKDNPKRDWYMWRPAKYDADGTRHPPNNWRSNFGDSTWQWDELTQEYYLHLFCPEQPDLNWENVKTRQAIYQSAMISWLERGVDGFRVDTVNMYSKPPGLPDAPIKDPGSPWQDAGLVYCNGPHMNMYLEEMNAILAKYDAMSVGECPFTPDRQRVVDYVSTEKRRLNMVFQFDAVNVGIGNTIKFLTKPFNYTLVDLKTAIAGTQNLLDGTDAWTTSFIENHDQARSVSRFGDDSPQWRTRSAKMLAMLFGCLSGTLYLYQGQELGMVNLPLSVSIEEYKDVDSSNYYREMVERSHNDPTAVQKAKAALQHLARDHARTPMQWTSAKHAGFTGPEAQPWMFVNSSAAEGINVAHEAGDEFSVLAFWRQTLKLRRQHRDVLVHGQFDLVDAENPRVFSFVKSAIHGSVRTLVVCNFSGSDSELPNYDGLDLSAAKALLGNVEEDGRYDSPREGQRDSRLQPWESRLYIL</sequence>
<evidence type="ECO:0000256" key="4">
    <source>
        <dbReference type="ARBA" id="ARBA00022801"/>
    </source>
</evidence>
<dbReference type="CDD" id="cd11333">
    <property type="entry name" value="AmyAc_SI_OligoGlu_DGase"/>
    <property type="match status" value="1"/>
</dbReference>
<keyword evidence="6" id="KW-0462">Maltose metabolism</keyword>
<dbReference type="GO" id="GO:0004575">
    <property type="term" value="F:sucrose alpha-glucosidase activity"/>
    <property type="evidence" value="ECO:0007669"/>
    <property type="project" value="TreeGrafter"/>
</dbReference>
<accession>A0A1V8SCR2</accession>
<dbReference type="STRING" id="1507870.A0A1V8SCR2"/>
<dbReference type="FunFam" id="3.20.20.80:FF:000064">
    <property type="entry name" value="Oligo-1,6-glucosidase"/>
    <property type="match status" value="1"/>
</dbReference>